<accession>A0ABU9B0D2</accession>
<dbReference type="Proteomes" id="UP001371305">
    <property type="component" value="Unassembled WGS sequence"/>
</dbReference>
<evidence type="ECO:0000313" key="1">
    <source>
        <dbReference type="EMBL" id="MEK7952727.1"/>
    </source>
</evidence>
<protein>
    <submittedName>
        <fullName evidence="1">Uncharacterized protein</fullName>
    </submittedName>
</protein>
<evidence type="ECO:0000313" key="2">
    <source>
        <dbReference type="Proteomes" id="UP001371305"/>
    </source>
</evidence>
<keyword evidence="2" id="KW-1185">Reference proteome</keyword>
<proteinExistence type="predicted"/>
<sequence>MLASNLPAFHRWFLAPRTAAPGVVLHGFPELPAGLAPAIARHLNEFDDDAAGRWTAFAPELIQAISETPTQRSLLGMDDGCKNCPPNSPCSRRKVLGALARRGHAVLDGLLAVEGCVDLTNVFRVSLGPAPADGKGLHLILRPELFSDRSLPSIIGDTYLEWSTTREMADTV</sequence>
<name>A0ABU9B0D2_9BACT</name>
<gene>
    <name evidence="1" type="ORF">WKV53_19590</name>
</gene>
<dbReference type="EMBL" id="JBBUKT010000008">
    <property type="protein sequence ID" value="MEK7952727.1"/>
    <property type="molecule type" value="Genomic_DNA"/>
</dbReference>
<dbReference type="RefSeq" id="WP_341406483.1">
    <property type="nucleotide sequence ID" value="NZ_JBBUKT010000008.1"/>
</dbReference>
<reference evidence="1 2" key="1">
    <citation type="submission" date="2024-04" db="EMBL/GenBank/DDBJ databases">
        <title>Luteolibacter sp. isolated from soil.</title>
        <authorList>
            <person name="An J."/>
        </authorList>
    </citation>
    <scope>NUCLEOTIDE SEQUENCE [LARGE SCALE GENOMIC DNA]</scope>
    <source>
        <strain evidence="1 2">Y139</strain>
    </source>
</reference>
<comment type="caution">
    <text evidence="1">The sequence shown here is derived from an EMBL/GenBank/DDBJ whole genome shotgun (WGS) entry which is preliminary data.</text>
</comment>
<organism evidence="1 2">
    <name type="scientific">Luteolibacter soli</name>
    <dbReference type="NCBI Taxonomy" id="3135280"/>
    <lineage>
        <taxon>Bacteria</taxon>
        <taxon>Pseudomonadati</taxon>
        <taxon>Verrucomicrobiota</taxon>
        <taxon>Verrucomicrobiia</taxon>
        <taxon>Verrucomicrobiales</taxon>
        <taxon>Verrucomicrobiaceae</taxon>
        <taxon>Luteolibacter</taxon>
    </lineage>
</organism>